<dbReference type="STRING" id="530584.SAMN05421630_11573"/>
<keyword evidence="2" id="KW-1185">Reference proteome</keyword>
<dbReference type="RefSeq" id="WP_091810649.1">
    <property type="nucleotide sequence ID" value="NZ_CP016354.1"/>
</dbReference>
<sequence>MSGITSVRNANLQDMVTMLRDQQAAKLDVVAPATALRSRDGAIELSGVDPVFDENGVTVVNGLYTPTKDADATIAAKLGIGLKYLRRLRAERPDLYDANVNGLLHGKAKRTAAGETTVIHPADDRSFLLRLFRGQEGDHGVMRALLSDSYGIIDNLDVLTAVLDGIRQADAEVEIRSCDLTESSMHCKVYSPGVAALAPHFLGGYRNPFANPDLEAQRREVAAEIDGVRRLAASEGEGYEAGDEPVVFAGFRFSNSEIGDGAVTIKPELFVKICRNGLTLPLLGLRKMHQGVKMEHGSVTWSRDTQNKHLAVITAQTRDAVGEWLSPQFLTARIEEIEQQAGAPVSEADKTIKVVGKRLGFSETEREGVLSHFIAGGKLTAGGIANAITSYSQTVPDADRADALDDLALSAMALVK</sequence>
<reference evidence="1 2" key="1">
    <citation type="submission" date="2016-10" db="EMBL/GenBank/DDBJ databases">
        <authorList>
            <person name="de Groot N.N."/>
        </authorList>
    </citation>
    <scope>NUCLEOTIDE SEQUENCE [LARGE SCALE GENOMIC DNA]</scope>
    <source>
        <strain evidence="1 2">CGMCC 4.5506</strain>
    </source>
</reference>
<evidence type="ECO:0000313" key="1">
    <source>
        <dbReference type="EMBL" id="SDD96556.1"/>
    </source>
</evidence>
<gene>
    <name evidence="1" type="ORF">SAMN05421630_11573</name>
</gene>
<dbReference type="OrthoDB" id="2679764at2"/>
<proteinExistence type="predicted"/>
<organism evidence="1 2">
    <name type="scientific">Prauserella marina</name>
    <dbReference type="NCBI Taxonomy" id="530584"/>
    <lineage>
        <taxon>Bacteria</taxon>
        <taxon>Bacillati</taxon>
        <taxon>Actinomycetota</taxon>
        <taxon>Actinomycetes</taxon>
        <taxon>Pseudonocardiales</taxon>
        <taxon>Pseudonocardiaceae</taxon>
        <taxon>Prauserella</taxon>
    </lineage>
</organism>
<dbReference type="Proteomes" id="UP000199494">
    <property type="component" value="Unassembled WGS sequence"/>
</dbReference>
<accession>A0A222W1Q8</accession>
<dbReference type="AlphaFoldDB" id="A0A222W1Q8"/>
<dbReference type="EMBL" id="FMZE01000015">
    <property type="protein sequence ID" value="SDD96556.1"/>
    <property type="molecule type" value="Genomic_DNA"/>
</dbReference>
<evidence type="ECO:0000313" key="2">
    <source>
        <dbReference type="Proteomes" id="UP000199494"/>
    </source>
</evidence>
<protein>
    <submittedName>
        <fullName evidence="1">Uncharacterized protein</fullName>
    </submittedName>
</protein>
<dbReference type="KEGG" id="pmad:BAY61_32395"/>
<name>A0A222W1Q8_9PSEU</name>